<keyword evidence="2" id="KW-0378">Hydrolase</keyword>
<dbReference type="InterPro" id="IPR013783">
    <property type="entry name" value="Ig-like_fold"/>
</dbReference>
<dbReference type="SUPFAM" id="SSF69304">
    <property type="entry name" value="Tricorn protease N-terminal domain"/>
    <property type="match status" value="1"/>
</dbReference>
<gene>
    <name evidence="2" type="ORF">HU137_08160</name>
</gene>
<organism evidence="2 3">
    <name type="scientific">Moheibacter lacus</name>
    <dbReference type="NCBI Taxonomy" id="2745851"/>
    <lineage>
        <taxon>Bacteria</taxon>
        <taxon>Pseudomonadati</taxon>
        <taxon>Bacteroidota</taxon>
        <taxon>Flavobacteriia</taxon>
        <taxon>Flavobacteriales</taxon>
        <taxon>Weeksellaceae</taxon>
        <taxon>Moheibacter</taxon>
    </lineage>
</organism>
<dbReference type="InterPro" id="IPR003961">
    <property type="entry name" value="FN3_dom"/>
</dbReference>
<dbReference type="Gene3D" id="2.60.40.10">
    <property type="entry name" value="Immunoglobulins"/>
    <property type="match status" value="1"/>
</dbReference>
<dbReference type="PROSITE" id="PS51257">
    <property type="entry name" value="PROKAR_LIPOPROTEIN"/>
    <property type="match status" value="1"/>
</dbReference>
<dbReference type="GO" id="GO:0004180">
    <property type="term" value="F:carboxypeptidase activity"/>
    <property type="evidence" value="ECO:0007669"/>
    <property type="project" value="UniProtKB-KW"/>
</dbReference>
<keyword evidence="2" id="KW-0121">Carboxypeptidase</keyword>
<sequence length="495" mass="55585">MKNLYIISILTIFLFGCSEDLLDGTEKGTLKGSVRLDLTNEPLANVKITTTPSTLTVYSDEEGNFEILESIPLGDYSVKAELNGYVTEVEAVSITDIDQTVTIVFEMITDETLNQPPTTPELLSPANLATNVANDVTLKWSSSDPDQDTLLYRVLVTNNTTNELIEYPELEVDTLQLNNLDFGTTYTWQVVVSDDINDEVFSESSQFTVRANPEYRYHYVQRESGNFIIKSSNLEESIYITTSEYSSWRPHKNNIAQKVAYLQTIAGQTHLVTADLNGDNPHQISQAPVNGFRPDVMDFDWNTNGSRFIFPSFDKLYRINYDGTGQTQIYQTADGQFITKCSWNYDSSRIAIVTNNINGYDAKIIILDGNGNFIQTIFEGNIGAVGGLDWSITGDRLLYTHDVSGYQDADYRQLDTRIMMYNFSDATSTDISALSEKPLGTIDVDPQFSPNDAEIIFTNAPNDLFSVKSIYTIDLNSSEYTRTLVLHNAEMIDYE</sequence>
<dbReference type="SUPFAM" id="SSF49265">
    <property type="entry name" value="Fibronectin type III"/>
    <property type="match status" value="1"/>
</dbReference>
<accession>A0A838ZJC2</accession>
<keyword evidence="2" id="KW-0645">Protease</keyword>
<dbReference type="RefSeq" id="WP_182043353.1">
    <property type="nucleotide sequence ID" value="NZ_JACDZE010000002.1"/>
</dbReference>
<dbReference type="PROSITE" id="PS50853">
    <property type="entry name" value="FN3"/>
    <property type="match status" value="1"/>
</dbReference>
<evidence type="ECO:0000259" key="1">
    <source>
        <dbReference type="PROSITE" id="PS50853"/>
    </source>
</evidence>
<dbReference type="Gene3D" id="2.120.10.30">
    <property type="entry name" value="TolB, C-terminal domain"/>
    <property type="match status" value="1"/>
</dbReference>
<dbReference type="AlphaFoldDB" id="A0A838ZJC2"/>
<dbReference type="Gene3D" id="2.60.40.1120">
    <property type="entry name" value="Carboxypeptidase-like, regulatory domain"/>
    <property type="match status" value="1"/>
</dbReference>
<comment type="caution">
    <text evidence="2">The sequence shown here is derived from an EMBL/GenBank/DDBJ whole genome shotgun (WGS) entry which is preliminary data.</text>
</comment>
<protein>
    <submittedName>
        <fullName evidence="2">Carboxypeptidase regulatory-like domain-containing protein</fullName>
    </submittedName>
</protein>
<proteinExistence type="predicted"/>
<dbReference type="InterPro" id="IPR011042">
    <property type="entry name" value="6-blade_b-propeller_TolB-like"/>
</dbReference>
<dbReference type="InterPro" id="IPR008969">
    <property type="entry name" value="CarboxyPept-like_regulatory"/>
</dbReference>
<dbReference type="EMBL" id="JACDZE010000002">
    <property type="protein sequence ID" value="MBA5629741.1"/>
    <property type="molecule type" value="Genomic_DNA"/>
</dbReference>
<reference evidence="2 3" key="1">
    <citation type="submission" date="2020-07" db="EMBL/GenBank/DDBJ databases">
        <title>Moheibacter lacus sp. nov., a member of the family Flavobacteriaceae isolated from freshwater lake sediment.</title>
        <authorList>
            <person name="Liu Y."/>
        </authorList>
    </citation>
    <scope>NUCLEOTIDE SEQUENCE [LARGE SCALE GENOMIC DNA]</scope>
    <source>
        <strain evidence="2 3">BDHS18</strain>
    </source>
</reference>
<evidence type="ECO:0000313" key="3">
    <source>
        <dbReference type="Proteomes" id="UP000552241"/>
    </source>
</evidence>
<keyword evidence="3" id="KW-1185">Reference proteome</keyword>
<feature type="domain" description="Fibronectin type-III" evidence="1">
    <location>
        <begin position="116"/>
        <end position="212"/>
    </location>
</feature>
<evidence type="ECO:0000313" key="2">
    <source>
        <dbReference type="EMBL" id="MBA5629741.1"/>
    </source>
</evidence>
<dbReference type="Proteomes" id="UP000552241">
    <property type="component" value="Unassembled WGS sequence"/>
</dbReference>
<dbReference type="InterPro" id="IPR036116">
    <property type="entry name" value="FN3_sf"/>
</dbReference>
<name>A0A838ZJC2_9FLAO</name>
<dbReference type="Pfam" id="PF13620">
    <property type="entry name" value="CarboxypepD_reg"/>
    <property type="match status" value="1"/>
</dbReference>
<dbReference type="SUPFAM" id="SSF49464">
    <property type="entry name" value="Carboxypeptidase regulatory domain-like"/>
    <property type="match status" value="1"/>
</dbReference>